<keyword evidence="2" id="KW-1185">Reference proteome</keyword>
<proteinExistence type="predicted"/>
<gene>
    <name evidence="1" type="ORF">ACCAA_1410006</name>
</gene>
<organism evidence="1 2">
    <name type="scientific">Candidatus Accumulibacter aalborgensis</name>
    <dbReference type="NCBI Taxonomy" id="1860102"/>
    <lineage>
        <taxon>Bacteria</taxon>
        <taxon>Pseudomonadati</taxon>
        <taxon>Pseudomonadota</taxon>
        <taxon>Betaproteobacteria</taxon>
        <taxon>Candidatus Accumulibacter</taxon>
    </lineage>
</organism>
<protein>
    <submittedName>
        <fullName evidence="1">Uncharacterized protein</fullName>
    </submittedName>
</protein>
<evidence type="ECO:0000313" key="1">
    <source>
        <dbReference type="EMBL" id="SBT04457.1"/>
    </source>
</evidence>
<evidence type="ECO:0000313" key="2">
    <source>
        <dbReference type="Proteomes" id="UP000199169"/>
    </source>
</evidence>
<dbReference type="Proteomes" id="UP000199169">
    <property type="component" value="Unassembled WGS sequence"/>
</dbReference>
<dbReference type="RefSeq" id="WP_186406028.1">
    <property type="nucleotide sequence ID" value="NZ_FLQX01000048.1"/>
</dbReference>
<name>A0A1A8XJ98_9PROT</name>
<dbReference type="STRING" id="1860102.ACCAA_1410006"/>
<dbReference type="EMBL" id="FLQX01000048">
    <property type="protein sequence ID" value="SBT04457.1"/>
    <property type="molecule type" value="Genomic_DNA"/>
</dbReference>
<accession>A0A1A8XJ98</accession>
<sequence>MEARLSSTVLQDQNQQFLGTGGRSEENRGQGFRPAFMDSDNLAIYASCFADGRPAPFHLIDGLPEHLIASRLASGRVAEVKASVISGFVRNDRFYSRDEAAQYISSKLH</sequence>
<dbReference type="AlphaFoldDB" id="A0A1A8XJ98"/>
<reference evidence="1 2" key="1">
    <citation type="submission" date="2016-06" db="EMBL/GenBank/DDBJ databases">
        <authorList>
            <person name="Kjaerup R.B."/>
            <person name="Dalgaard T.S."/>
            <person name="Juul-Madsen H.R."/>
        </authorList>
    </citation>
    <scope>NUCLEOTIDE SEQUENCE [LARGE SCALE GENOMIC DNA]</scope>
    <source>
        <strain evidence="1">3</strain>
    </source>
</reference>